<dbReference type="PATRIC" id="fig|1365257.3.peg.2952"/>
<reference evidence="3 4" key="1">
    <citation type="submission" date="2013-07" db="EMBL/GenBank/DDBJ databases">
        <title>Comparative Genomic and Metabolomic Analysis of Twelve Strains of Pseudoalteromonas luteoviolacea.</title>
        <authorList>
            <person name="Vynne N.G."/>
            <person name="Mansson M."/>
            <person name="Gram L."/>
        </authorList>
    </citation>
    <scope>NUCLEOTIDE SEQUENCE [LARGE SCALE GENOMIC DNA]</scope>
    <source>
        <strain evidence="3 4">S4060-1</strain>
    </source>
</reference>
<sequence length="163" mass="18235">MLRIIIWVLLCLVFQSSVQAKTCNTVKSLAWLAGNWNSSNDKHRFNESWQQISDKTFEGLGSTYSIEKKQIVSSESLRLVEMAGEVFYLAKVASNNLPVAFKLTSCTADSAIFENPQHDFPKKLRYQSTKDKNMTVFVSGDNGKGFAINFVGKNDGKTSVHSK</sequence>
<evidence type="ECO:0000256" key="1">
    <source>
        <dbReference type="SAM" id="SignalP"/>
    </source>
</evidence>
<dbReference type="Pfam" id="PF19780">
    <property type="entry name" value="DUF6265"/>
    <property type="match status" value="1"/>
</dbReference>
<dbReference type="EMBL" id="AUXX01000021">
    <property type="protein sequence ID" value="KZN65471.1"/>
    <property type="molecule type" value="Genomic_DNA"/>
</dbReference>
<organism evidence="3 4">
    <name type="scientific">Pseudoalteromonas luteoviolacea S4060-1</name>
    <dbReference type="NCBI Taxonomy" id="1365257"/>
    <lineage>
        <taxon>Bacteria</taxon>
        <taxon>Pseudomonadati</taxon>
        <taxon>Pseudomonadota</taxon>
        <taxon>Gammaproteobacteria</taxon>
        <taxon>Alteromonadales</taxon>
        <taxon>Pseudoalteromonadaceae</taxon>
        <taxon>Pseudoalteromonas</taxon>
    </lineage>
</organism>
<dbReference type="AlphaFoldDB" id="A0A167LXA3"/>
<keyword evidence="1" id="KW-0732">Signal</keyword>
<comment type="caution">
    <text evidence="3">The sequence shown here is derived from an EMBL/GenBank/DDBJ whole genome shotgun (WGS) entry which is preliminary data.</text>
</comment>
<evidence type="ECO:0000259" key="2">
    <source>
        <dbReference type="Pfam" id="PF19780"/>
    </source>
</evidence>
<dbReference type="Proteomes" id="UP000076661">
    <property type="component" value="Unassembled WGS sequence"/>
</dbReference>
<dbReference type="InterPro" id="IPR046232">
    <property type="entry name" value="DUF6265"/>
</dbReference>
<feature type="domain" description="DUF6265" evidence="2">
    <location>
        <begin position="30"/>
        <end position="139"/>
    </location>
</feature>
<dbReference type="RefSeq" id="WP_063381555.1">
    <property type="nucleotide sequence ID" value="NZ_AUXX01000021.1"/>
</dbReference>
<name>A0A167LXA3_9GAMM</name>
<protein>
    <recommendedName>
        <fullName evidence="2">DUF6265 domain-containing protein</fullName>
    </recommendedName>
</protein>
<proteinExistence type="predicted"/>
<feature type="chain" id="PRO_5007890058" description="DUF6265 domain-containing protein" evidence="1">
    <location>
        <begin position="21"/>
        <end position="163"/>
    </location>
</feature>
<evidence type="ECO:0000313" key="3">
    <source>
        <dbReference type="EMBL" id="KZN65471.1"/>
    </source>
</evidence>
<feature type="signal peptide" evidence="1">
    <location>
        <begin position="1"/>
        <end position="20"/>
    </location>
</feature>
<gene>
    <name evidence="3" type="ORF">N478_21285</name>
</gene>
<evidence type="ECO:0000313" key="4">
    <source>
        <dbReference type="Proteomes" id="UP000076661"/>
    </source>
</evidence>
<accession>A0A167LXA3</accession>